<evidence type="ECO:0000259" key="2">
    <source>
        <dbReference type="Pfam" id="PF00248"/>
    </source>
</evidence>
<dbReference type="CDD" id="cd19080">
    <property type="entry name" value="AKR_AKR9A_9B"/>
    <property type="match status" value="1"/>
</dbReference>
<dbReference type="InterPro" id="IPR050523">
    <property type="entry name" value="AKR_Detox_Biosynth"/>
</dbReference>
<dbReference type="AlphaFoldDB" id="A0A841EGR9"/>
<protein>
    <submittedName>
        <fullName evidence="3">Aryl-alcohol dehydrogenase-like predicted oxidoreductase</fullName>
    </submittedName>
</protein>
<keyword evidence="4" id="KW-1185">Reference proteome</keyword>
<dbReference type="Gene3D" id="3.20.20.100">
    <property type="entry name" value="NADP-dependent oxidoreductase domain"/>
    <property type="match status" value="1"/>
</dbReference>
<gene>
    <name evidence="3" type="ORF">HNR25_003789</name>
</gene>
<name>A0A841EGR9_9ACTN</name>
<dbReference type="InterPro" id="IPR023210">
    <property type="entry name" value="NADP_OxRdtase_dom"/>
</dbReference>
<accession>A0A841EGR9</accession>
<feature type="domain" description="NADP-dependent oxidoreductase" evidence="2">
    <location>
        <begin position="18"/>
        <end position="316"/>
    </location>
</feature>
<dbReference type="PANTHER" id="PTHR43364:SF4">
    <property type="entry name" value="NAD(P)-LINKED OXIDOREDUCTASE SUPERFAMILY PROTEIN"/>
    <property type="match status" value="1"/>
</dbReference>
<organism evidence="3 4">
    <name type="scientific">Streptomonospora salina</name>
    <dbReference type="NCBI Taxonomy" id="104205"/>
    <lineage>
        <taxon>Bacteria</taxon>
        <taxon>Bacillati</taxon>
        <taxon>Actinomycetota</taxon>
        <taxon>Actinomycetes</taxon>
        <taxon>Streptosporangiales</taxon>
        <taxon>Nocardiopsidaceae</taxon>
        <taxon>Streptomonospora</taxon>
    </lineage>
</organism>
<sequence>MQYMTFGRRTGLRVSEFALGTANFGHAWGGGTERSQAQAIFERFAGAGGTFIDTADCYNYTEAESMVGDFLRADRDHFVVSSKFAYGACEHPRISDTGNSRKSMVRAVEASLRRLGTDYLDLYWVHFADPLTPIDEVMASLDLLVRSGKVLYTGLSNFPAWRVSRGATLADVRGWTPLVGIQLEYSLVERTAEREALPMSEALGLGVAVWSPLGGGLLTGKYRSGTSGRLTEWKRAVQVEDTPQKTKVLDAVLSVAGQVGESPASVAMAWLRHRQAASTTSVIPIVGPRDLAQLDSYLGTLELVLDPVHLAQLDESSTPELGVPHDISAGVLGRVVGGDPGNTVFPAVPVE</sequence>
<dbReference type="SUPFAM" id="SSF51430">
    <property type="entry name" value="NAD(P)-linked oxidoreductase"/>
    <property type="match status" value="1"/>
</dbReference>
<dbReference type="PRINTS" id="PR00069">
    <property type="entry name" value="ALDKETRDTASE"/>
</dbReference>
<dbReference type="RefSeq" id="WP_184637231.1">
    <property type="nucleotide sequence ID" value="NZ_BAABKT010000045.1"/>
</dbReference>
<dbReference type="InterPro" id="IPR036812">
    <property type="entry name" value="NAD(P)_OxRdtase_dom_sf"/>
</dbReference>
<evidence type="ECO:0000256" key="1">
    <source>
        <dbReference type="ARBA" id="ARBA00023002"/>
    </source>
</evidence>
<dbReference type="Pfam" id="PF00248">
    <property type="entry name" value="Aldo_ket_red"/>
    <property type="match status" value="1"/>
</dbReference>
<comment type="caution">
    <text evidence="3">The sequence shown here is derived from an EMBL/GenBank/DDBJ whole genome shotgun (WGS) entry which is preliminary data.</text>
</comment>
<dbReference type="InterPro" id="IPR020471">
    <property type="entry name" value="AKR"/>
</dbReference>
<reference evidence="3 4" key="1">
    <citation type="submission" date="2020-08" db="EMBL/GenBank/DDBJ databases">
        <title>Sequencing the genomes of 1000 actinobacteria strains.</title>
        <authorList>
            <person name="Klenk H.-P."/>
        </authorList>
    </citation>
    <scope>NUCLEOTIDE SEQUENCE [LARGE SCALE GENOMIC DNA]</scope>
    <source>
        <strain evidence="3 4">DSM 44593</strain>
    </source>
</reference>
<dbReference type="Proteomes" id="UP000578077">
    <property type="component" value="Unassembled WGS sequence"/>
</dbReference>
<keyword evidence="1" id="KW-0560">Oxidoreductase</keyword>
<proteinExistence type="predicted"/>
<evidence type="ECO:0000313" key="4">
    <source>
        <dbReference type="Proteomes" id="UP000578077"/>
    </source>
</evidence>
<dbReference type="GO" id="GO:0005829">
    <property type="term" value="C:cytosol"/>
    <property type="evidence" value="ECO:0007669"/>
    <property type="project" value="TreeGrafter"/>
</dbReference>
<dbReference type="GO" id="GO:0016491">
    <property type="term" value="F:oxidoreductase activity"/>
    <property type="evidence" value="ECO:0007669"/>
    <property type="project" value="UniProtKB-KW"/>
</dbReference>
<dbReference type="PANTHER" id="PTHR43364">
    <property type="entry name" value="NADH-SPECIFIC METHYLGLYOXAL REDUCTASE-RELATED"/>
    <property type="match status" value="1"/>
</dbReference>
<dbReference type="EMBL" id="JACHLY010000001">
    <property type="protein sequence ID" value="MBB6000038.1"/>
    <property type="molecule type" value="Genomic_DNA"/>
</dbReference>
<evidence type="ECO:0000313" key="3">
    <source>
        <dbReference type="EMBL" id="MBB6000038.1"/>
    </source>
</evidence>